<evidence type="ECO:0000256" key="2">
    <source>
        <dbReference type="ARBA" id="ARBA00022801"/>
    </source>
</evidence>
<dbReference type="Proteomes" id="UP000031030">
    <property type="component" value="Unassembled WGS sequence"/>
</dbReference>
<dbReference type="SUPFAM" id="SSF55811">
    <property type="entry name" value="Nudix"/>
    <property type="match status" value="1"/>
</dbReference>
<dbReference type="PROSITE" id="PS00893">
    <property type="entry name" value="NUDIX_BOX"/>
    <property type="match status" value="1"/>
</dbReference>
<dbReference type="PANTHER" id="PTHR43046">
    <property type="entry name" value="GDP-MANNOSE MANNOSYL HYDROLASE"/>
    <property type="match status" value="1"/>
</dbReference>
<dbReference type="PANTHER" id="PTHR43046:SF2">
    <property type="entry name" value="8-OXO-DGTP DIPHOSPHATASE-RELATED"/>
    <property type="match status" value="1"/>
</dbReference>
<reference evidence="4 5" key="1">
    <citation type="submission" date="2014-11" db="EMBL/GenBank/DDBJ databases">
        <title>Genome sequence of Microbacterium mangrovi MUSC 115(T).</title>
        <authorList>
            <person name="Lee L.-H."/>
        </authorList>
    </citation>
    <scope>NUCLEOTIDE SEQUENCE [LARGE SCALE GENOMIC DNA]</scope>
    <source>
        <strain evidence="4 5">MUSC 115</strain>
    </source>
</reference>
<keyword evidence="2 4" id="KW-0378">Hydrolase</keyword>
<comment type="caution">
    <text evidence="4">The sequence shown here is derived from an EMBL/GenBank/DDBJ whole genome shotgun (WGS) entry which is preliminary data.</text>
</comment>
<sequence>MTIEPPEFTRRPHPGPMDPGDAWVVAPSGERYWGRYGAAGLLLIDAERRILMQHRVEWSHFGGTWALPGGARHEGETARDAALREAGEEAGVPADAAAVRAMHIFDLGYWSYATVIADVRYPFEPRVTDPESNALEWVAVDAVDDLPLHPGFAASWGEIRTLLDEHPVIVVDAANVVGSQPDGWWNDRAAAADRLVARIRPHVQRGMDAAFLRLGGNVWFPEWVLVLEGAARTARPVAGIEFVMAQGRSGDDELVAEVARLLGADHAATVVTSDRELRRRVEVLGAHVRGAGALLDQL</sequence>
<dbReference type="Gene3D" id="3.90.79.10">
    <property type="entry name" value="Nucleoside Triphosphate Pyrophosphohydrolase"/>
    <property type="match status" value="1"/>
</dbReference>
<dbReference type="GO" id="GO:0016787">
    <property type="term" value="F:hydrolase activity"/>
    <property type="evidence" value="ECO:0007669"/>
    <property type="project" value="UniProtKB-KW"/>
</dbReference>
<evidence type="ECO:0000259" key="3">
    <source>
        <dbReference type="PROSITE" id="PS51462"/>
    </source>
</evidence>
<dbReference type="InterPro" id="IPR020084">
    <property type="entry name" value="NUDIX_hydrolase_CS"/>
</dbReference>
<name>A0A0B2A6F3_9MICO</name>
<proteinExistence type="predicted"/>
<organism evidence="4 5">
    <name type="scientific">Microbacterium mangrovi</name>
    <dbReference type="NCBI Taxonomy" id="1348253"/>
    <lineage>
        <taxon>Bacteria</taxon>
        <taxon>Bacillati</taxon>
        <taxon>Actinomycetota</taxon>
        <taxon>Actinomycetes</taxon>
        <taxon>Micrococcales</taxon>
        <taxon>Microbacteriaceae</taxon>
        <taxon>Microbacterium</taxon>
    </lineage>
</organism>
<evidence type="ECO:0000256" key="1">
    <source>
        <dbReference type="ARBA" id="ARBA00001946"/>
    </source>
</evidence>
<dbReference type="RefSeq" id="WP_039396118.1">
    <property type="nucleotide sequence ID" value="NZ_JTDK01000005.1"/>
</dbReference>
<dbReference type="InterPro" id="IPR015797">
    <property type="entry name" value="NUDIX_hydrolase-like_dom_sf"/>
</dbReference>
<feature type="domain" description="Nudix hydrolase" evidence="3">
    <location>
        <begin position="34"/>
        <end position="160"/>
    </location>
</feature>
<dbReference type="InterPro" id="IPR000086">
    <property type="entry name" value="NUDIX_hydrolase_dom"/>
</dbReference>
<dbReference type="STRING" id="1348253.LK09_03620"/>
<evidence type="ECO:0000313" key="5">
    <source>
        <dbReference type="Proteomes" id="UP000031030"/>
    </source>
</evidence>
<evidence type="ECO:0000313" key="4">
    <source>
        <dbReference type="EMBL" id="KHK99119.1"/>
    </source>
</evidence>
<comment type="cofactor">
    <cofactor evidence="1">
        <name>Mg(2+)</name>
        <dbReference type="ChEBI" id="CHEBI:18420"/>
    </cofactor>
</comment>
<accession>A0A0B2A6F3</accession>
<gene>
    <name evidence="4" type="ORF">LK09_03620</name>
</gene>
<keyword evidence="5" id="KW-1185">Reference proteome</keyword>
<dbReference type="OrthoDB" id="3404294at2"/>
<dbReference type="AlphaFoldDB" id="A0A0B2A6F3"/>
<dbReference type="EMBL" id="JTDK01000005">
    <property type="protein sequence ID" value="KHK99119.1"/>
    <property type="molecule type" value="Genomic_DNA"/>
</dbReference>
<dbReference type="Pfam" id="PF00293">
    <property type="entry name" value="NUDIX"/>
    <property type="match status" value="1"/>
</dbReference>
<dbReference type="PROSITE" id="PS51462">
    <property type="entry name" value="NUDIX"/>
    <property type="match status" value="1"/>
</dbReference>
<protein>
    <submittedName>
        <fullName evidence="4">NTP pyrophosphohydrolase</fullName>
    </submittedName>
</protein>